<dbReference type="EMBL" id="CAJGYO010000001">
    <property type="protein sequence ID" value="CAD6202823.1"/>
    <property type="molecule type" value="Genomic_DNA"/>
</dbReference>
<evidence type="ECO:0000313" key="3">
    <source>
        <dbReference type="Proteomes" id="UP000604825"/>
    </source>
</evidence>
<protein>
    <submittedName>
        <fullName evidence="2">Uncharacterized protein</fullName>
    </submittedName>
</protein>
<comment type="caution">
    <text evidence="2">The sequence shown here is derived from an EMBL/GenBank/DDBJ whole genome shotgun (WGS) entry which is preliminary data.</text>
</comment>
<organism evidence="2 3">
    <name type="scientific">Miscanthus lutarioriparius</name>
    <dbReference type="NCBI Taxonomy" id="422564"/>
    <lineage>
        <taxon>Eukaryota</taxon>
        <taxon>Viridiplantae</taxon>
        <taxon>Streptophyta</taxon>
        <taxon>Embryophyta</taxon>
        <taxon>Tracheophyta</taxon>
        <taxon>Spermatophyta</taxon>
        <taxon>Magnoliopsida</taxon>
        <taxon>Liliopsida</taxon>
        <taxon>Poales</taxon>
        <taxon>Poaceae</taxon>
        <taxon>PACMAD clade</taxon>
        <taxon>Panicoideae</taxon>
        <taxon>Andropogonodae</taxon>
        <taxon>Andropogoneae</taxon>
        <taxon>Saccharinae</taxon>
        <taxon>Miscanthus</taxon>
    </lineage>
</organism>
<feature type="signal peptide" evidence="1">
    <location>
        <begin position="1"/>
        <end position="20"/>
    </location>
</feature>
<proteinExistence type="predicted"/>
<gene>
    <name evidence="2" type="ORF">NCGR_LOCUS1061</name>
</gene>
<sequence>MGLVLAFVAVAALCCAPGAAELPRLEHPPNNNDGSLKLLVIGDWGSQPVPGRRAVIDSSTLI</sequence>
<accession>A0A811MAH6</accession>
<keyword evidence="3" id="KW-1185">Reference proteome</keyword>
<dbReference type="Proteomes" id="UP000604825">
    <property type="component" value="Unassembled WGS sequence"/>
</dbReference>
<evidence type="ECO:0000256" key="1">
    <source>
        <dbReference type="SAM" id="SignalP"/>
    </source>
</evidence>
<name>A0A811MAH6_9POAL</name>
<feature type="chain" id="PRO_5032500940" evidence="1">
    <location>
        <begin position="21"/>
        <end position="62"/>
    </location>
</feature>
<dbReference type="AlphaFoldDB" id="A0A811MAH6"/>
<keyword evidence="1" id="KW-0732">Signal</keyword>
<reference evidence="2" key="1">
    <citation type="submission" date="2020-10" db="EMBL/GenBank/DDBJ databases">
        <authorList>
            <person name="Han B."/>
            <person name="Lu T."/>
            <person name="Zhao Q."/>
            <person name="Huang X."/>
            <person name="Zhao Y."/>
        </authorList>
    </citation>
    <scope>NUCLEOTIDE SEQUENCE</scope>
</reference>
<evidence type="ECO:0000313" key="2">
    <source>
        <dbReference type="EMBL" id="CAD6202823.1"/>
    </source>
</evidence>